<dbReference type="InterPro" id="IPR028098">
    <property type="entry name" value="Glyco_trans_4-like_N"/>
</dbReference>
<dbReference type="Gene3D" id="3.40.50.2000">
    <property type="entry name" value="Glycogen Phosphorylase B"/>
    <property type="match status" value="2"/>
</dbReference>
<dbReference type="PANTHER" id="PTHR45947:SF3">
    <property type="entry name" value="SULFOQUINOVOSYL TRANSFERASE SQD2"/>
    <property type="match status" value="1"/>
</dbReference>
<dbReference type="GO" id="GO:0016758">
    <property type="term" value="F:hexosyltransferase activity"/>
    <property type="evidence" value="ECO:0007669"/>
    <property type="project" value="TreeGrafter"/>
</dbReference>
<accession>A0A2H1EEE0</accession>
<dbReference type="Pfam" id="PF13439">
    <property type="entry name" value="Glyco_transf_4"/>
    <property type="match status" value="1"/>
</dbReference>
<feature type="domain" description="Glycosyl transferase family 1" evidence="1">
    <location>
        <begin position="213"/>
        <end position="376"/>
    </location>
</feature>
<dbReference type="SUPFAM" id="SSF53756">
    <property type="entry name" value="UDP-Glycosyltransferase/glycogen phosphorylase"/>
    <property type="match status" value="1"/>
</dbReference>
<evidence type="ECO:0000313" key="4">
    <source>
        <dbReference type="Proteomes" id="UP000232412"/>
    </source>
</evidence>
<sequence length="402" mass="45641">MSAKKVLIISQYFPPDISGGGTRAYNYALCLAQQGYEVTVITAHPHLHAKVSEINRKKTMKKETAYGFNVIKVWIPSLLHTSARNRIILHFAFIISSLFPLFHVKPDVIFASEPNLFAIIPAYVYSKLRGGKVIRVVDDLWPEAIYERGYVKSGMLRYILDKLAKFSYSYPEYILPLTDEAKNLICNSYNINGKKIEVLLHGVDTNIYKYVDKKSENDFVLMYSGSLVESYDFDLILKAAKELKNKNIKFIIRGRGTLQTLLHEKKEKMGLENFIVDTNIVPLDQIYIELSKADVLLAPMKNEYALNSTLPTKLLEYQAVGRPIICCSNGSPGKYIENTKSGIRVDSEDLVGFVQAISRLASNQVLCRTLGLNGRKFVEENLAFEKIGMRLSFIIQQLFRNN</sequence>
<evidence type="ECO:0000259" key="2">
    <source>
        <dbReference type="Pfam" id="PF13439"/>
    </source>
</evidence>
<feature type="domain" description="Glycosyltransferase subfamily 4-like N-terminal" evidence="2">
    <location>
        <begin position="18"/>
        <end position="206"/>
    </location>
</feature>
<dbReference type="PANTHER" id="PTHR45947">
    <property type="entry name" value="SULFOQUINOVOSYL TRANSFERASE SQD2"/>
    <property type="match status" value="1"/>
</dbReference>
<dbReference type="Proteomes" id="UP000232412">
    <property type="component" value="Unassembled WGS sequence"/>
</dbReference>
<protein>
    <submittedName>
        <fullName evidence="3">Uncharacterized protein</fullName>
    </submittedName>
</protein>
<organism evidence="3 4">
    <name type="scientific">Nitrosotalea sinensis</name>
    <dbReference type="NCBI Taxonomy" id="1499975"/>
    <lineage>
        <taxon>Archaea</taxon>
        <taxon>Nitrososphaerota</taxon>
        <taxon>Nitrososphaeria</taxon>
        <taxon>Nitrosotaleales</taxon>
        <taxon>Nitrosotaleaceae</taxon>
        <taxon>Nitrosotalea</taxon>
    </lineage>
</organism>
<dbReference type="InterPro" id="IPR001296">
    <property type="entry name" value="Glyco_trans_1"/>
</dbReference>
<dbReference type="EMBL" id="FRFC01000001">
    <property type="protein sequence ID" value="SHO42858.1"/>
    <property type="molecule type" value="Genomic_DNA"/>
</dbReference>
<dbReference type="AlphaFoldDB" id="A0A2H1EEE0"/>
<proteinExistence type="predicted"/>
<dbReference type="OrthoDB" id="12252at2157"/>
<dbReference type="CDD" id="cd03794">
    <property type="entry name" value="GT4_WbuB-like"/>
    <property type="match status" value="1"/>
</dbReference>
<dbReference type="InterPro" id="IPR050194">
    <property type="entry name" value="Glycosyltransferase_grp1"/>
</dbReference>
<name>A0A2H1EEE0_9ARCH</name>
<reference evidence="4" key="1">
    <citation type="submission" date="2016-12" db="EMBL/GenBank/DDBJ databases">
        <authorList>
            <person name="Herbold C."/>
        </authorList>
    </citation>
    <scope>NUCLEOTIDE SEQUENCE [LARGE SCALE GENOMIC DNA]</scope>
</reference>
<dbReference type="Pfam" id="PF00534">
    <property type="entry name" value="Glycos_transf_1"/>
    <property type="match status" value="1"/>
</dbReference>
<keyword evidence="4" id="KW-1185">Reference proteome</keyword>
<gene>
    <name evidence="3" type="ORF">NSIN_10204</name>
</gene>
<evidence type="ECO:0000313" key="3">
    <source>
        <dbReference type="EMBL" id="SHO42858.1"/>
    </source>
</evidence>
<evidence type="ECO:0000259" key="1">
    <source>
        <dbReference type="Pfam" id="PF00534"/>
    </source>
</evidence>
<dbReference type="RefSeq" id="WP_101008951.1">
    <property type="nucleotide sequence ID" value="NZ_FRFC01000001.1"/>
</dbReference>